<gene>
    <name evidence="1" type="ORF">S06H3_40081</name>
</gene>
<comment type="caution">
    <text evidence="1">The sequence shown here is derived from an EMBL/GenBank/DDBJ whole genome shotgun (WGS) entry which is preliminary data.</text>
</comment>
<accession>X1MTT5</accession>
<feature type="non-terminal residue" evidence="1">
    <location>
        <position position="1"/>
    </location>
</feature>
<sequence length="89" mass="10590">HIVNGEHKRDPLQKTVRYYISNRGSKTVKVHSIDGRVAQVEAGKWLQTMFIDYIEKPFEEYDINYDFYIKKAKKEIEALEPKTNQLQLF</sequence>
<dbReference type="AlphaFoldDB" id="X1MTT5"/>
<evidence type="ECO:0000313" key="1">
    <source>
        <dbReference type="EMBL" id="GAI34698.1"/>
    </source>
</evidence>
<proteinExistence type="predicted"/>
<protein>
    <submittedName>
        <fullName evidence="1">Uncharacterized protein</fullName>
    </submittedName>
</protein>
<dbReference type="EMBL" id="BARV01024571">
    <property type="protein sequence ID" value="GAI34698.1"/>
    <property type="molecule type" value="Genomic_DNA"/>
</dbReference>
<name>X1MTT5_9ZZZZ</name>
<reference evidence="1" key="1">
    <citation type="journal article" date="2014" name="Front. Microbiol.">
        <title>High frequency of phylogenetically diverse reductive dehalogenase-homologous genes in deep subseafloor sedimentary metagenomes.</title>
        <authorList>
            <person name="Kawai M."/>
            <person name="Futagami T."/>
            <person name="Toyoda A."/>
            <person name="Takaki Y."/>
            <person name="Nishi S."/>
            <person name="Hori S."/>
            <person name="Arai W."/>
            <person name="Tsubouchi T."/>
            <person name="Morono Y."/>
            <person name="Uchiyama I."/>
            <person name="Ito T."/>
            <person name="Fujiyama A."/>
            <person name="Inagaki F."/>
            <person name="Takami H."/>
        </authorList>
    </citation>
    <scope>NUCLEOTIDE SEQUENCE</scope>
    <source>
        <strain evidence="1">Expedition CK06-06</strain>
    </source>
</reference>
<organism evidence="1">
    <name type="scientific">marine sediment metagenome</name>
    <dbReference type="NCBI Taxonomy" id="412755"/>
    <lineage>
        <taxon>unclassified sequences</taxon>
        <taxon>metagenomes</taxon>
        <taxon>ecological metagenomes</taxon>
    </lineage>
</organism>